<feature type="compositionally biased region" description="Acidic residues" evidence="1">
    <location>
        <begin position="246"/>
        <end position="260"/>
    </location>
</feature>
<evidence type="ECO:0000313" key="2">
    <source>
        <dbReference type="EMBL" id="SPC73171.1"/>
    </source>
</evidence>
<protein>
    <submittedName>
        <fullName evidence="2">Uncharacterized protein</fullName>
    </submittedName>
</protein>
<feature type="region of interest" description="Disordered" evidence="1">
    <location>
        <begin position="242"/>
        <end position="263"/>
    </location>
</feature>
<organism evidence="2">
    <name type="scientific">Fagus sylvatica</name>
    <name type="common">Beechnut</name>
    <dbReference type="NCBI Taxonomy" id="28930"/>
    <lineage>
        <taxon>Eukaryota</taxon>
        <taxon>Viridiplantae</taxon>
        <taxon>Streptophyta</taxon>
        <taxon>Embryophyta</taxon>
        <taxon>Tracheophyta</taxon>
        <taxon>Spermatophyta</taxon>
        <taxon>Magnoliopsida</taxon>
        <taxon>eudicotyledons</taxon>
        <taxon>Gunneridae</taxon>
        <taxon>Pentapetalae</taxon>
        <taxon>rosids</taxon>
        <taxon>fabids</taxon>
        <taxon>Fagales</taxon>
        <taxon>Fagaceae</taxon>
        <taxon>Fagus</taxon>
    </lineage>
</organism>
<dbReference type="AlphaFoldDB" id="A0A2N9EES5"/>
<evidence type="ECO:0000256" key="1">
    <source>
        <dbReference type="SAM" id="MobiDB-lite"/>
    </source>
</evidence>
<proteinExistence type="predicted"/>
<accession>A0A2N9EES5</accession>
<dbReference type="EMBL" id="OIVN01000044">
    <property type="protein sequence ID" value="SPC73171.1"/>
    <property type="molecule type" value="Genomic_DNA"/>
</dbReference>
<sequence length="277" mass="31281">MFMAFRQWGFLEAVVKQVGSGRSEISFMVVSKASGSGCRMVPSVGSSDKTRGEDDGEGRLGFPVKQVGLGWVILVSPWVEFGLMGRLLVRLEHVGPDLEPRCCWRAQWTCVVSWRDKTQEWKIDEVEKLEFGRHRPKNEEEHWHGRVRLDQFQLYDDVCAQLHLIVGGTKIQISKVMCNMVSGTGVGIPIGIKSLVRSGEECLHLRGALNYVGVIKAVTELMAEHVAIEVFKGHGIELGFGRDRELEEEEEKEEEEEEDINGDKMMNWTETEVMCIG</sequence>
<gene>
    <name evidence="2" type="ORF">FSB_LOCUS1053</name>
</gene>
<name>A0A2N9EES5_FAGSY</name>
<reference evidence="2" key="1">
    <citation type="submission" date="2018-02" db="EMBL/GenBank/DDBJ databases">
        <authorList>
            <person name="Cohen D.B."/>
            <person name="Kent A.D."/>
        </authorList>
    </citation>
    <scope>NUCLEOTIDE SEQUENCE</scope>
</reference>